<dbReference type="GO" id="GO:0019205">
    <property type="term" value="F:nucleobase-containing compound kinase activity"/>
    <property type="evidence" value="ECO:0007669"/>
    <property type="project" value="InterPro"/>
</dbReference>
<keyword evidence="2" id="KW-0545">Nucleotide biosynthesis</keyword>
<sequence length="362" mass="41706">MKAQKKEFPLAKTKIRGLTRKFDLADPQERKKYFQNKVGQEIALLRNYLKKNTFIAYFLGKKNAGKGTYTKLMMEIFGSDKIGHISVGDIVRIVHREIKDIRKKQELSDYLSNNYRGYISIKQIFEALSRRSTKSLLPTEFILTLLKREIDKLPKKSLFIDGFPRDLDQVSYSLFFRDLINHRDDPDIFVAIDIPESVIDARMRNRVVCPKCQTPRSLGLLPTKEIGYNQKKKEFYLICDNPLCQGARMVAKEGDDLGIESIKERLALDGQLIDKIFSLYGVPKVFLRNSIPVKLARQYVDDYEITPEYNYQLDSSSNKIKVTEKPWIIRDDQGQKVYSLLAPPVVTGLIKQLVGALGLKNE</sequence>
<gene>
    <name evidence="5" type="ORF">COX44_02035</name>
</gene>
<dbReference type="EMBL" id="PCRH01000045">
    <property type="protein sequence ID" value="PIP17055.1"/>
    <property type="molecule type" value="Genomic_DNA"/>
</dbReference>
<dbReference type="Proteomes" id="UP000231480">
    <property type="component" value="Unassembled WGS sequence"/>
</dbReference>
<dbReference type="InterPro" id="IPR033690">
    <property type="entry name" value="Adenylat_kinase_CS"/>
</dbReference>
<accession>A0A2G9YCU1</accession>
<protein>
    <recommendedName>
        <fullName evidence="7">Adenylate kinase</fullName>
    </recommendedName>
</protein>
<dbReference type="GO" id="GO:0005524">
    <property type="term" value="F:ATP binding"/>
    <property type="evidence" value="ECO:0007669"/>
    <property type="project" value="InterPro"/>
</dbReference>
<evidence type="ECO:0000256" key="2">
    <source>
        <dbReference type="ARBA" id="ARBA00022727"/>
    </source>
</evidence>
<dbReference type="Gene3D" id="3.40.50.300">
    <property type="entry name" value="P-loop containing nucleotide triphosphate hydrolases"/>
    <property type="match status" value="1"/>
</dbReference>
<evidence type="ECO:0008006" key="7">
    <source>
        <dbReference type="Google" id="ProtNLM"/>
    </source>
</evidence>
<evidence type="ECO:0000256" key="1">
    <source>
        <dbReference type="ARBA" id="ARBA00022679"/>
    </source>
</evidence>
<evidence type="ECO:0000313" key="5">
    <source>
        <dbReference type="EMBL" id="PIP17055.1"/>
    </source>
</evidence>
<dbReference type="Pfam" id="PF00406">
    <property type="entry name" value="ADK"/>
    <property type="match status" value="1"/>
</dbReference>
<dbReference type="GO" id="GO:0009165">
    <property type="term" value="P:nucleotide biosynthetic process"/>
    <property type="evidence" value="ECO:0007669"/>
    <property type="project" value="UniProtKB-KW"/>
</dbReference>
<name>A0A2G9YCU1_9BACT</name>
<keyword evidence="4" id="KW-0418">Kinase</keyword>
<evidence type="ECO:0000256" key="3">
    <source>
        <dbReference type="ARBA" id="ARBA00022741"/>
    </source>
</evidence>
<dbReference type="PROSITE" id="PS00113">
    <property type="entry name" value="ADENYLATE_KINASE"/>
    <property type="match status" value="1"/>
</dbReference>
<evidence type="ECO:0000313" key="6">
    <source>
        <dbReference type="Proteomes" id="UP000231480"/>
    </source>
</evidence>
<dbReference type="SUPFAM" id="SSF52540">
    <property type="entry name" value="P-loop containing nucleoside triphosphate hydrolases"/>
    <property type="match status" value="1"/>
</dbReference>
<dbReference type="AlphaFoldDB" id="A0A2G9YCU1"/>
<dbReference type="PANTHER" id="PTHR23359">
    <property type="entry name" value="NUCLEOTIDE KINASE"/>
    <property type="match status" value="1"/>
</dbReference>
<reference evidence="5 6" key="1">
    <citation type="submission" date="2017-09" db="EMBL/GenBank/DDBJ databases">
        <title>Depth-based differentiation of microbial function through sediment-hosted aquifers and enrichment of novel symbionts in the deep terrestrial subsurface.</title>
        <authorList>
            <person name="Probst A.J."/>
            <person name="Ladd B."/>
            <person name="Jarett J.K."/>
            <person name="Geller-Mcgrath D.E."/>
            <person name="Sieber C.M."/>
            <person name="Emerson J.B."/>
            <person name="Anantharaman K."/>
            <person name="Thomas B.C."/>
            <person name="Malmstrom R."/>
            <person name="Stieglmeier M."/>
            <person name="Klingl A."/>
            <person name="Woyke T."/>
            <person name="Ryan C.M."/>
            <person name="Banfield J.F."/>
        </authorList>
    </citation>
    <scope>NUCLEOTIDE SEQUENCE [LARGE SCALE GENOMIC DNA]</scope>
    <source>
        <strain evidence="5">CG23_combo_of_CG06-09_8_20_14_all_37_13</strain>
    </source>
</reference>
<dbReference type="InterPro" id="IPR000850">
    <property type="entry name" value="Adenylat/UMP-CMP_kin"/>
</dbReference>
<evidence type="ECO:0000256" key="4">
    <source>
        <dbReference type="ARBA" id="ARBA00022777"/>
    </source>
</evidence>
<proteinExistence type="predicted"/>
<keyword evidence="1" id="KW-0808">Transferase</keyword>
<keyword evidence="3" id="KW-0547">Nucleotide-binding</keyword>
<comment type="caution">
    <text evidence="5">The sequence shown here is derived from an EMBL/GenBank/DDBJ whole genome shotgun (WGS) entry which is preliminary data.</text>
</comment>
<organism evidence="5 6">
    <name type="scientific">Candidatus Portnoybacteria bacterium CG23_combo_of_CG06-09_8_20_14_all_37_13</name>
    <dbReference type="NCBI Taxonomy" id="1974819"/>
    <lineage>
        <taxon>Bacteria</taxon>
        <taxon>Candidatus Portnoyibacteriota</taxon>
    </lineage>
</organism>
<dbReference type="InterPro" id="IPR027417">
    <property type="entry name" value="P-loop_NTPase"/>
</dbReference>